<keyword evidence="1" id="KW-0732">Signal</keyword>
<evidence type="ECO:0000256" key="1">
    <source>
        <dbReference type="SAM" id="SignalP"/>
    </source>
</evidence>
<dbReference type="EMBL" id="DS547124">
    <property type="protein sequence ID" value="EDR03389.1"/>
    <property type="molecule type" value="Genomic_DNA"/>
</dbReference>
<evidence type="ECO:0000313" key="3">
    <source>
        <dbReference type="Proteomes" id="UP000001194"/>
    </source>
</evidence>
<keyword evidence="3" id="KW-1185">Reference proteome</keyword>
<reference evidence="2 3" key="1">
    <citation type="journal article" date="2008" name="Nature">
        <title>The genome of Laccaria bicolor provides insights into mycorrhizal symbiosis.</title>
        <authorList>
            <person name="Martin F."/>
            <person name="Aerts A."/>
            <person name="Ahren D."/>
            <person name="Brun A."/>
            <person name="Danchin E.G.J."/>
            <person name="Duchaussoy F."/>
            <person name="Gibon J."/>
            <person name="Kohler A."/>
            <person name="Lindquist E."/>
            <person name="Pereda V."/>
            <person name="Salamov A."/>
            <person name="Shapiro H.J."/>
            <person name="Wuyts J."/>
            <person name="Blaudez D."/>
            <person name="Buee M."/>
            <person name="Brokstein P."/>
            <person name="Canbaeck B."/>
            <person name="Cohen D."/>
            <person name="Courty P.E."/>
            <person name="Coutinho P.M."/>
            <person name="Delaruelle C."/>
            <person name="Detter J.C."/>
            <person name="Deveau A."/>
            <person name="DiFazio S."/>
            <person name="Duplessis S."/>
            <person name="Fraissinet-Tachet L."/>
            <person name="Lucic E."/>
            <person name="Frey-Klett P."/>
            <person name="Fourrey C."/>
            <person name="Feussner I."/>
            <person name="Gay G."/>
            <person name="Grimwood J."/>
            <person name="Hoegger P.J."/>
            <person name="Jain P."/>
            <person name="Kilaru S."/>
            <person name="Labbe J."/>
            <person name="Lin Y.C."/>
            <person name="Legue V."/>
            <person name="Le Tacon F."/>
            <person name="Marmeisse R."/>
            <person name="Melayah D."/>
            <person name="Montanini B."/>
            <person name="Muratet M."/>
            <person name="Nehls U."/>
            <person name="Niculita-Hirzel H."/>
            <person name="Oudot-Le Secq M.P."/>
            <person name="Peter M."/>
            <person name="Quesneville H."/>
            <person name="Rajashekar B."/>
            <person name="Reich M."/>
            <person name="Rouhier N."/>
            <person name="Schmutz J."/>
            <person name="Yin T."/>
            <person name="Chalot M."/>
            <person name="Henrissat B."/>
            <person name="Kuees U."/>
            <person name="Lucas S."/>
            <person name="Van de Peer Y."/>
            <person name="Podila G.K."/>
            <person name="Polle A."/>
            <person name="Pukkila P.J."/>
            <person name="Richardson P.M."/>
            <person name="Rouze P."/>
            <person name="Sanders I.R."/>
            <person name="Stajich J.E."/>
            <person name="Tunlid A."/>
            <person name="Tuskan G."/>
            <person name="Grigoriev I.V."/>
        </authorList>
    </citation>
    <scope>NUCLEOTIDE SEQUENCE [LARGE SCALE GENOMIC DNA]</scope>
    <source>
        <strain evidence="3">S238N-H82 / ATCC MYA-4686</strain>
    </source>
</reference>
<accession>B0DPK2</accession>
<dbReference type="AlphaFoldDB" id="B0DPK2"/>
<feature type="signal peptide" evidence="1">
    <location>
        <begin position="1"/>
        <end position="18"/>
    </location>
</feature>
<feature type="chain" id="PRO_5002747297" evidence="1">
    <location>
        <begin position="19"/>
        <end position="180"/>
    </location>
</feature>
<dbReference type="GeneID" id="6081543"/>
<dbReference type="RefSeq" id="XP_001885845.1">
    <property type="nucleotide sequence ID" value="XM_001885810.1"/>
</dbReference>
<sequence>MKFTPLALLASVLTAVSATVVPGASTPLFYLVASSTTSSANLLPVLLSGSLGTPSSSTPAAQFYFSGGSLLALSSSTSSPPTSSPSPPYKVYYNSVPASDCTTFGQLSFIQGSTTNKCAQFTGFELQSDSENSQLGAQLVVNFVGGFYACAGNAVYYKLNPTDGPSGCSPVSLYTVPVID</sequence>
<proteinExistence type="predicted"/>
<protein>
    <submittedName>
        <fullName evidence="2">Predicted protein</fullName>
    </submittedName>
</protein>
<dbReference type="InParanoid" id="B0DPK2"/>
<dbReference type="Proteomes" id="UP000001194">
    <property type="component" value="Unassembled WGS sequence"/>
</dbReference>
<dbReference type="KEGG" id="lbc:LACBIDRAFT_331468"/>
<dbReference type="HOGENOM" id="CLU_1510712_0_0_1"/>
<gene>
    <name evidence="2" type="ORF">LACBIDRAFT_331468</name>
</gene>
<name>B0DPK2_LACBS</name>
<evidence type="ECO:0000313" key="2">
    <source>
        <dbReference type="EMBL" id="EDR03389.1"/>
    </source>
</evidence>
<organism evidence="3">
    <name type="scientific">Laccaria bicolor (strain S238N-H82 / ATCC MYA-4686)</name>
    <name type="common">Bicoloured deceiver</name>
    <name type="synonym">Laccaria laccata var. bicolor</name>
    <dbReference type="NCBI Taxonomy" id="486041"/>
    <lineage>
        <taxon>Eukaryota</taxon>
        <taxon>Fungi</taxon>
        <taxon>Dikarya</taxon>
        <taxon>Basidiomycota</taxon>
        <taxon>Agaricomycotina</taxon>
        <taxon>Agaricomycetes</taxon>
        <taxon>Agaricomycetidae</taxon>
        <taxon>Agaricales</taxon>
        <taxon>Agaricineae</taxon>
        <taxon>Hydnangiaceae</taxon>
        <taxon>Laccaria</taxon>
    </lineage>
</organism>
<dbReference type="OrthoDB" id="2818001at2759"/>